<reference evidence="2" key="1">
    <citation type="journal article" date="2019" name="Int. J. Syst. Evol. Microbiol.">
        <title>The Global Catalogue of Microorganisms (GCM) 10K type strain sequencing project: providing services to taxonomists for standard genome sequencing and annotation.</title>
        <authorList>
            <consortium name="The Broad Institute Genomics Platform"/>
            <consortium name="The Broad Institute Genome Sequencing Center for Infectious Disease"/>
            <person name="Wu L."/>
            <person name="Ma J."/>
        </authorList>
    </citation>
    <scope>NUCLEOTIDE SEQUENCE [LARGE SCALE GENOMIC DNA]</scope>
    <source>
        <strain evidence="2">CGMCC 1.10130</strain>
    </source>
</reference>
<dbReference type="OrthoDB" id="9792137at2"/>
<dbReference type="GO" id="GO:0008684">
    <property type="term" value="F:2-oxopent-4-enoate hydratase activity"/>
    <property type="evidence" value="ECO:0007669"/>
    <property type="project" value="TreeGrafter"/>
</dbReference>
<dbReference type="SUPFAM" id="SSF56529">
    <property type="entry name" value="FAH"/>
    <property type="match status" value="1"/>
</dbReference>
<dbReference type="InterPro" id="IPR050772">
    <property type="entry name" value="Hydratase-Decarb/MhpD_sf"/>
</dbReference>
<dbReference type="InterPro" id="IPR036663">
    <property type="entry name" value="Fumarylacetoacetase_C_sf"/>
</dbReference>
<gene>
    <name evidence="1" type="ORF">GCM10011369_05390</name>
</gene>
<proteinExistence type="predicted"/>
<dbReference type="EMBL" id="BMDX01000002">
    <property type="protein sequence ID" value="GGA66717.1"/>
    <property type="molecule type" value="Genomic_DNA"/>
</dbReference>
<dbReference type="PANTHER" id="PTHR30143">
    <property type="entry name" value="ACID HYDRATASE"/>
    <property type="match status" value="1"/>
</dbReference>
<organism evidence="1 2">
    <name type="scientific">Neiella marina</name>
    <dbReference type="NCBI Taxonomy" id="508461"/>
    <lineage>
        <taxon>Bacteria</taxon>
        <taxon>Pseudomonadati</taxon>
        <taxon>Pseudomonadota</taxon>
        <taxon>Gammaproteobacteria</taxon>
        <taxon>Alteromonadales</taxon>
        <taxon>Echinimonadaceae</taxon>
        <taxon>Neiella</taxon>
    </lineage>
</organism>
<sequence length="252" mass="27349">MTVNVELAAQELLARRVPGTKAGCLADEQQPHSIDDALAIQQAMLAVKPATGWKCLLPPAEGQIIAAPIFADTVQRGDQVELFEDNGKARIEPEIAFILQHDLPASEQGYSEEQVHAAVGSCHMALELMQARFADDCDASFFERLADCMVNQGLFIGPEIDKQKAYAAATIDLTVSQASGEQGFAGKHPNQLPQNPLAWFINFMTKRGQSFKAGEAIITGSYAGIVEVDFDQQTTIKYDGLGEYKVTFSVKA</sequence>
<dbReference type="GO" id="GO:0005737">
    <property type="term" value="C:cytoplasm"/>
    <property type="evidence" value="ECO:0007669"/>
    <property type="project" value="TreeGrafter"/>
</dbReference>
<evidence type="ECO:0000313" key="1">
    <source>
        <dbReference type="EMBL" id="GGA66717.1"/>
    </source>
</evidence>
<accession>A0A8J2U2P9</accession>
<evidence type="ECO:0000313" key="2">
    <source>
        <dbReference type="Proteomes" id="UP000619743"/>
    </source>
</evidence>
<dbReference type="AlphaFoldDB" id="A0A8J2U2P9"/>
<comment type="caution">
    <text evidence="1">The sequence shown here is derived from an EMBL/GenBank/DDBJ whole genome shotgun (WGS) entry which is preliminary data.</text>
</comment>
<dbReference type="Proteomes" id="UP000619743">
    <property type="component" value="Unassembled WGS sequence"/>
</dbReference>
<dbReference type="RefSeq" id="WP_087504502.1">
    <property type="nucleotide sequence ID" value="NZ_BMDX01000002.1"/>
</dbReference>
<dbReference type="PANTHER" id="PTHR30143:SF0">
    <property type="entry name" value="2-KETO-4-PENTENOATE HYDRATASE"/>
    <property type="match status" value="1"/>
</dbReference>
<protein>
    <submittedName>
        <fullName evidence="1">Hydratase</fullName>
    </submittedName>
</protein>
<keyword evidence="2" id="KW-1185">Reference proteome</keyword>
<dbReference type="Gene3D" id="3.90.850.10">
    <property type="entry name" value="Fumarylacetoacetase-like, C-terminal domain"/>
    <property type="match status" value="1"/>
</dbReference>
<name>A0A8J2U2P9_9GAMM</name>